<keyword evidence="8" id="KW-1185">Reference proteome</keyword>
<dbReference type="Gene3D" id="1.10.220.160">
    <property type="match status" value="1"/>
</dbReference>
<dbReference type="InterPro" id="IPR046341">
    <property type="entry name" value="SET_dom_sf"/>
</dbReference>
<evidence type="ECO:0000313" key="7">
    <source>
        <dbReference type="EMBL" id="KAF2442611.1"/>
    </source>
</evidence>
<dbReference type="GO" id="GO:0008270">
    <property type="term" value="F:zinc ion binding"/>
    <property type="evidence" value="ECO:0007669"/>
    <property type="project" value="UniProtKB-KW"/>
</dbReference>
<evidence type="ECO:0000259" key="5">
    <source>
        <dbReference type="PROSITE" id="PS50280"/>
    </source>
</evidence>
<sequence>MSQNDHGYYIKDSIIGGQAAGKGFFSNRDLTSGEPIVTIQRPLMASLESERLKDTCANCYIWTEGSSIGSRLYVKKGITVQMCAGCKRFRYCSKACQKEAWNRGHKHECKNLKPVADRELPKAVLGCMEILVRRKHGLIDDQMWQLLRHLDSHIDDFKANGNFGGIELMARGTSQFSATQDTFNEDFVAQMYARILSNSMTLVTPSFEPLGILIDALLCHLNHSCNPNTYIVMDGPQTQLRALRDIKKDEELFISYIDPTMPLTRRQSELQQRWFFECKCSKCQLGLSSQEDEWAIKPDTLTTHYRKLADEEIKRNQDDYTGAPTDEQRAAALQAKVFHLYEEVQQQPDPAEAIRTIEVAIAFCTKSNLWLAHRQPLPALRDDLIVNMLAVGNYEGAWFECAKRHRHVILKLYPEIHHPIRVVQTWQMAMLAQYLASAGTEVALGADMALIAAMLINTINVTSKMSHGSESAFAKSVQQKFSEVESELLGKFGSKDAMNAAIQRQVKLLSEMGK</sequence>
<dbReference type="PANTHER" id="PTHR12197">
    <property type="entry name" value="HISTONE-LYSINE N-METHYLTRANSFERASE SMYD"/>
    <property type="match status" value="1"/>
</dbReference>
<feature type="domain" description="SET" evidence="5">
    <location>
        <begin position="6"/>
        <end position="257"/>
    </location>
</feature>
<evidence type="ECO:0000259" key="6">
    <source>
        <dbReference type="PROSITE" id="PS50865"/>
    </source>
</evidence>
<evidence type="ECO:0000256" key="3">
    <source>
        <dbReference type="ARBA" id="ARBA00022833"/>
    </source>
</evidence>
<dbReference type="Proteomes" id="UP000799764">
    <property type="component" value="Unassembled WGS sequence"/>
</dbReference>
<evidence type="ECO:0000313" key="8">
    <source>
        <dbReference type="Proteomes" id="UP000799764"/>
    </source>
</evidence>
<dbReference type="PROSITE" id="PS50280">
    <property type="entry name" value="SET"/>
    <property type="match status" value="1"/>
</dbReference>
<reference evidence="7" key="1">
    <citation type="journal article" date="2020" name="Stud. Mycol.">
        <title>101 Dothideomycetes genomes: a test case for predicting lifestyles and emergence of pathogens.</title>
        <authorList>
            <person name="Haridas S."/>
            <person name="Albert R."/>
            <person name="Binder M."/>
            <person name="Bloem J."/>
            <person name="Labutti K."/>
            <person name="Salamov A."/>
            <person name="Andreopoulos B."/>
            <person name="Baker S."/>
            <person name="Barry K."/>
            <person name="Bills G."/>
            <person name="Bluhm B."/>
            <person name="Cannon C."/>
            <person name="Castanera R."/>
            <person name="Culley D."/>
            <person name="Daum C."/>
            <person name="Ezra D."/>
            <person name="Gonzalez J."/>
            <person name="Henrissat B."/>
            <person name="Kuo A."/>
            <person name="Liang C."/>
            <person name="Lipzen A."/>
            <person name="Lutzoni F."/>
            <person name="Magnuson J."/>
            <person name="Mondo S."/>
            <person name="Nolan M."/>
            <person name="Ohm R."/>
            <person name="Pangilinan J."/>
            <person name="Park H.-J."/>
            <person name="Ramirez L."/>
            <person name="Alfaro M."/>
            <person name="Sun H."/>
            <person name="Tritt A."/>
            <person name="Yoshinaga Y."/>
            <person name="Zwiers L.-H."/>
            <person name="Turgeon B."/>
            <person name="Goodwin S."/>
            <person name="Spatafora J."/>
            <person name="Crous P."/>
            <person name="Grigoriev I."/>
        </authorList>
    </citation>
    <scope>NUCLEOTIDE SEQUENCE</scope>
    <source>
        <strain evidence="7">CBS 690.94</strain>
    </source>
</reference>
<dbReference type="CDD" id="cd20071">
    <property type="entry name" value="SET_SMYD"/>
    <property type="match status" value="1"/>
</dbReference>
<dbReference type="InterPro" id="IPR050869">
    <property type="entry name" value="H3K4_H4K5_MeTrfase"/>
</dbReference>
<dbReference type="GO" id="GO:0005634">
    <property type="term" value="C:nucleus"/>
    <property type="evidence" value="ECO:0007669"/>
    <property type="project" value="TreeGrafter"/>
</dbReference>
<protein>
    <submittedName>
        <fullName evidence="7">SET domain-containing protein</fullName>
    </submittedName>
</protein>
<dbReference type="Gene3D" id="6.10.140.2220">
    <property type="match status" value="1"/>
</dbReference>
<dbReference type="PROSITE" id="PS50865">
    <property type="entry name" value="ZF_MYND_2"/>
    <property type="match status" value="1"/>
</dbReference>
<evidence type="ECO:0000256" key="1">
    <source>
        <dbReference type="ARBA" id="ARBA00022723"/>
    </source>
</evidence>
<organism evidence="7 8">
    <name type="scientific">Karstenula rhodostoma CBS 690.94</name>
    <dbReference type="NCBI Taxonomy" id="1392251"/>
    <lineage>
        <taxon>Eukaryota</taxon>
        <taxon>Fungi</taxon>
        <taxon>Dikarya</taxon>
        <taxon>Ascomycota</taxon>
        <taxon>Pezizomycotina</taxon>
        <taxon>Dothideomycetes</taxon>
        <taxon>Pleosporomycetidae</taxon>
        <taxon>Pleosporales</taxon>
        <taxon>Massarineae</taxon>
        <taxon>Didymosphaeriaceae</taxon>
        <taxon>Karstenula</taxon>
    </lineage>
</organism>
<dbReference type="Gene3D" id="2.170.270.10">
    <property type="entry name" value="SET domain"/>
    <property type="match status" value="1"/>
</dbReference>
<gene>
    <name evidence="7" type="ORF">P171DRAFT_364018</name>
</gene>
<dbReference type="Pfam" id="PF00856">
    <property type="entry name" value="SET"/>
    <property type="match status" value="1"/>
</dbReference>
<dbReference type="SUPFAM" id="SSF82199">
    <property type="entry name" value="SET domain"/>
    <property type="match status" value="1"/>
</dbReference>
<name>A0A9P4UA23_9PLEO</name>
<comment type="caution">
    <text evidence="7">The sequence shown here is derived from an EMBL/GenBank/DDBJ whole genome shotgun (WGS) entry which is preliminary data.</text>
</comment>
<dbReference type="EMBL" id="MU001504">
    <property type="protein sequence ID" value="KAF2442611.1"/>
    <property type="molecule type" value="Genomic_DNA"/>
</dbReference>
<proteinExistence type="predicted"/>
<dbReference type="InterPro" id="IPR002893">
    <property type="entry name" value="Znf_MYND"/>
</dbReference>
<keyword evidence="2 4" id="KW-0863">Zinc-finger</keyword>
<dbReference type="AlphaFoldDB" id="A0A9P4UA23"/>
<feature type="domain" description="MYND-type" evidence="6">
    <location>
        <begin position="56"/>
        <end position="109"/>
    </location>
</feature>
<dbReference type="PANTHER" id="PTHR12197:SF251">
    <property type="entry name" value="EG:BACR7C10.4 PROTEIN"/>
    <property type="match status" value="1"/>
</dbReference>
<dbReference type="OrthoDB" id="5945798at2759"/>
<accession>A0A9P4UA23</accession>
<keyword evidence="1" id="KW-0479">Metal-binding</keyword>
<dbReference type="SUPFAM" id="SSF144232">
    <property type="entry name" value="HIT/MYND zinc finger-like"/>
    <property type="match status" value="1"/>
</dbReference>
<evidence type="ECO:0000256" key="4">
    <source>
        <dbReference type="PROSITE-ProRule" id="PRU00134"/>
    </source>
</evidence>
<evidence type="ECO:0000256" key="2">
    <source>
        <dbReference type="ARBA" id="ARBA00022771"/>
    </source>
</evidence>
<dbReference type="Pfam" id="PF01753">
    <property type="entry name" value="zf-MYND"/>
    <property type="match status" value="1"/>
</dbReference>
<keyword evidence="3" id="KW-0862">Zinc</keyword>
<dbReference type="InterPro" id="IPR001214">
    <property type="entry name" value="SET_dom"/>
</dbReference>